<evidence type="ECO:0000313" key="1">
    <source>
        <dbReference type="EMBL" id="GAA4974759.1"/>
    </source>
</evidence>
<protein>
    <recommendedName>
        <fullName evidence="3">TonB-dependent receptor plug domain-containing protein</fullName>
    </recommendedName>
</protein>
<evidence type="ECO:0000313" key="2">
    <source>
        <dbReference type="Proteomes" id="UP001501692"/>
    </source>
</evidence>
<dbReference type="RefSeq" id="WP_345169741.1">
    <property type="nucleotide sequence ID" value="NZ_BAABJK010000009.1"/>
</dbReference>
<evidence type="ECO:0008006" key="3">
    <source>
        <dbReference type="Google" id="ProtNLM"/>
    </source>
</evidence>
<dbReference type="Proteomes" id="UP001501692">
    <property type="component" value="Unassembled WGS sequence"/>
</dbReference>
<keyword evidence="2" id="KW-1185">Reference proteome</keyword>
<organism evidence="1 2">
    <name type="scientific">Algibacter aquimarinus</name>
    <dbReference type="NCBI Taxonomy" id="1136748"/>
    <lineage>
        <taxon>Bacteria</taxon>
        <taxon>Pseudomonadati</taxon>
        <taxon>Bacteroidota</taxon>
        <taxon>Flavobacteriia</taxon>
        <taxon>Flavobacteriales</taxon>
        <taxon>Flavobacteriaceae</taxon>
        <taxon>Algibacter</taxon>
    </lineage>
</organism>
<reference evidence="2" key="1">
    <citation type="journal article" date="2019" name="Int. J. Syst. Evol. Microbiol.">
        <title>The Global Catalogue of Microorganisms (GCM) 10K type strain sequencing project: providing services to taxonomists for standard genome sequencing and annotation.</title>
        <authorList>
            <consortium name="The Broad Institute Genomics Platform"/>
            <consortium name="The Broad Institute Genome Sequencing Center for Infectious Disease"/>
            <person name="Wu L."/>
            <person name="Ma J."/>
        </authorList>
    </citation>
    <scope>NUCLEOTIDE SEQUENCE [LARGE SCALE GENOMIC DNA]</scope>
    <source>
        <strain evidence="2">JCM 18287</strain>
    </source>
</reference>
<name>A0ABP9HP82_9FLAO</name>
<sequence length="182" mass="20929">MKIYLLIIFMLITFAGYSQNYYLADEDSNKTMIADIIKAAITEGRIKEKPLIVVNERVLYEKELDNFDFFKSDIVVLEIIDKGDKQMAGFYGEKALNGILFIETKRFERLDEVTIYGKSVLFIVDGKEVSRKKYHNILDPDNDGRADPGILESISVLRKKKDIAKYTPKNYQTVVVVGTRKN</sequence>
<comment type="caution">
    <text evidence="1">The sequence shown here is derived from an EMBL/GenBank/DDBJ whole genome shotgun (WGS) entry which is preliminary data.</text>
</comment>
<accession>A0ABP9HP82</accession>
<proteinExistence type="predicted"/>
<gene>
    <name evidence="1" type="ORF">GCM10023315_26700</name>
</gene>
<dbReference type="EMBL" id="BAABJK010000009">
    <property type="protein sequence ID" value="GAA4974759.1"/>
    <property type="molecule type" value="Genomic_DNA"/>
</dbReference>